<reference evidence="1" key="1">
    <citation type="journal article" date="2015" name="Nature">
        <title>Complex archaea that bridge the gap between prokaryotes and eukaryotes.</title>
        <authorList>
            <person name="Spang A."/>
            <person name="Saw J.H."/>
            <person name="Jorgensen S.L."/>
            <person name="Zaremba-Niedzwiedzka K."/>
            <person name="Martijn J."/>
            <person name="Lind A.E."/>
            <person name="van Eijk R."/>
            <person name="Schleper C."/>
            <person name="Guy L."/>
            <person name="Ettema T.J."/>
        </authorList>
    </citation>
    <scope>NUCLEOTIDE SEQUENCE</scope>
</reference>
<sequence>MSNNPGMIEIKIQKGGEVVHTEVPEGSTFA</sequence>
<accession>A0A0F8X2E8</accession>
<dbReference type="AlphaFoldDB" id="A0A0F8X2E8"/>
<protein>
    <submittedName>
        <fullName evidence="1">Uncharacterized protein</fullName>
    </submittedName>
</protein>
<gene>
    <name evidence="1" type="ORF">LCGC14_3078810</name>
</gene>
<comment type="caution">
    <text evidence="1">The sequence shown here is derived from an EMBL/GenBank/DDBJ whole genome shotgun (WGS) entry which is preliminary data.</text>
</comment>
<evidence type="ECO:0000313" key="1">
    <source>
        <dbReference type="EMBL" id="KKK55015.1"/>
    </source>
</evidence>
<proteinExistence type="predicted"/>
<feature type="non-terminal residue" evidence="1">
    <location>
        <position position="30"/>
    </location>
</feature>
<name>A0A0F8X2E8_9ZZZZ</name>
<dbReference type="EMBL" id="LAZR01065701">
    <property type="protein sequence ID" value="KKK55015.1"/>
    <property type="molecule type" value="Genomic_DNA"/>
</dbReference>
<organism evidence="1">
    <name type="scientific">marine sediment metagenome</name>
    <dbReference type="NCBI Taxonomy" id="412755"/>
    <lineage>
        <taxon>unclassified sequences</taxon>
        <taxon>metagenomes</taxon>
        <taxon>ecological metagenomes</taxon>
    </lineage>
</organism>